<evidence type="ECO:0000313" key="3">
    <source>
        <dbReference type="Proteomes" id="UP001432027"/>
    </source>
</evidence>
<feature type="non-terminal residue" evidence="2">
    <location>
        <position position="1"/>
    </location>
</feature>
<evidence type="ECO:0000313" key="2">
    <source>
        <dbReference type="EMBL" id="GMS96368.1"/>
    </source>
</evidence>
<keyword evidence="1" id="KW-0812">Transmembrane</keyword>
<comment type="caution">
    <text evidence="2">The sequence shown here is derived from an EMBL/GenBank/DDBJ whole genome shotgun (WGS) entry which is preliminary data.</text>
</comment>
<gene>
    <name evidence="2" type="ORF">PENTCL1PPCAC_18543</name>
</gene>
<feature type="transmembrane region" description="Helical" evidence="1">
    <location>
        <begin position="35"/>
        <end position="57"/>
    </location>
</feature>
<sequence>LFGNYQYVANRMDDGIIVYRPELPLRNLLSIAPPVLFYCVMAVSSCILNAYVVHRLLVLRRNAALRSVKNHTIERGIFHMSFIHKLANQLS</sequence>
<accession>A0AAV5TQ26</accession>
<evidence type="ECO:0008006" key="4">
    <source>
        <dbReference type="Google" id="ProtNLM"/>
    </source>
</evidence>
<dbReference type="EMBL" id="BTSX01000004">
    <property type="protein sequence ID" value="GMS96368.1"/>
    <property type="molecule type" value="Genomic_DNA"/>
</dbReference>
<reference evidence="2" key="1">
    <citation type="submission" date="2023-10" db="EMBL/GenBank/DDBJ databases">
        <title>Genome assembly of Pristionchus species.</title>
        <authorList>
            <person name="Yoshida K."/>
            <person name="Sommer R.J."/>
        </authorList>
    </citation>
    <scope>NUCLEOTIDE SEQUENCE</scope>
    <source>
        <strain evidence="2">RS0144</strain>
    </source>
</reference>
<proteinExistence type="predicted"/>
<evidence type="ECO:0000256" key="1">
    <source>
        <dbReference type="SAM" id="Phobius"/>
    </source>
</evidence>
<name>A0AAV5TQ26_9BILA</name>
<keyword evidence="1" id="KW-1133">Transmembrane helix</keyword>
<dbReference type="Proteomes" id="UP001432027">
    <property type="component" value="Unassembled WGS sequence"/>
</dbReference>
<organism evidence="2 3">
    <name type="scientific">Pristionchus entomophagus</name>
    <dbReference type="NCBI Taxonomy" id="358040"/>
    <lineage>
        <taxon>Eukaryota</taxon>
        <taxon>Metazoa</taxon>
        <taxon>Ecdysozoa</taxon>
        <taxon>Nematoda</taxon>
        <taxon>Chromadorea</taxon>
        <taxon>Rhabditida</taxon>
        <taxon>Rhabditina</taxon>
        <taxon>Diplogasteromorpha</taxon>
        <taxon>Diplogasteroidea</taxon>
        <taxon>Neodiplogasteridae</taxon>
        <taxon>Pristionchus</taxon>
    </lineage>
</organism>
<keyword evidence="3" id="KW-1185">Reference proteome</keyword>
<protein>
    <recommendedName>
        <fullName evidence="4">G protein-coupled receptor</fullName>
    </recommendedName>
</protein>
<dbReference type="AlphaFoldDB" id="A0AAV5TQ26"/>
<keyword evidence="1" id="KW-0472">Membrane</keyword>